<sequence>MGGRPGRTQEGAEHTDTVHRRCPEEIGPPSKDGATGGGLGSEQVKERLKNSRAAAFFSLRLLPPHWAPLASEERPARPSAAVLCAAARLRRLRAPAPRGSVPQDTMRSVGLDLPWPWHGKAKRSSPCWGAFGLAPLLLGPARAGMRGRAAVDGGCTGGGRGRMSPEPALIRLGLAEIPSEQILLLMSLLSVIMHWTCAYLALYGRANPCNSSKGASGL</sequence>
<dbReference type="Proteomes" id="UP001189429">
    <property type="component" value="Unassembled WGS sequence"/>
</dbReference>
<feature type="transmembrane region" description="Helical" evidence="2">
    <location>
        <begin position="182"/>
        <end position="203"/>
    </location>
</feature>
<keyword evidence="2" id="KW-0812">Transmembrane</keyword>
<keyword evidence="4" id="KW-1185">Reference proteome</keyword>
<feature type="region of interest" description="Disordered" evidence="1">
    <location>
        <begin position="1"/>
        <end position="46"/>
    </location>
</feature>
<reference evidence="3" key="1">
    <citation type="submission" date="2023-10" db="EMBL/GenBank/DDBJ databases">
        <authorList>
            <person name="Chen Y."/>
            <person name="Shah S."/>
            <person name="Dougan E. K."/>
            <person name="Thang M."/>
            <person name="Chan C."/>
        </authorList>
    </citation>
    <scope>NUCLEOTIDE SEQUENCE [LARGE SCALE GENOMIC DNA]</scope>
</reference>
<evidence type="ECO:0000313" key="4">
    <source>
        <dbReference type="Proteomes" id="UP001189429"/>
    </source>
</evidence>
<keyword evidence="2" id="KW-1133">Transmembrane helix</keyword>
<dbReference type="EMBL" id="CAUYUJ010010230">
    <property type="protein sequence ID" value="CAK0828877.1"/>
    <property type="molecule type" value="Genomic_DNA"/>
</dbReference>
<feature type="compositionally biased region" description="Basic and acidic residues" evidence="1">
    <location>
        <begin position="10"/>
        <end position="24"/>
    </location>
</feature>
<keyword evidence="2" id="KW-0472">Membrane</keyword>
<proteinExistence type="predicted"/>
<name>A0ABN9SAC8_9DINO</name>
<organism evidence="3 4">
    <name type="scientific">Prorocentrum cordatum</name>
    <dbReference type="NCBI Taxonomy" id="2364126"/>
    <lineage>
        <taxon>Eukaryota</taxon>
        <taxon>Sar</taxon>
        <taxon>Alveolata</taxon>
        <taxon>Dinophyceae</taxon>
        <taxon>Prorocentrales</taxon>
        <taxon>Prorocentraceae</taxon>
        <taxon>Prorocentrum</taxon>
    </lineage>
</organism>
<comment type="caution">
    <text evidence="3">The sequence shown here is derived from an EMBL/GenBank/DDBJ whole genome shotgun (WGS) entry which is preliminary data.</text>
</comment>
<accession>A0ABN9SAC8</accession>
<gene>
    <name evidence="3" type="ORF">PCOR1329_LOCUS27983</name>
</gene>
<evidence type="ECO:0000256" key="1">
    <source>
        <dbReference type="SAM" id="MobiDB-lite"/>
    </source>
</evidence>
<protein>
    <submittedName>
        <fullName evidence="3">Uncharacterized protein</fullName>
    </submittedName>
</protein>
<evidence type="ECO:0000256" key="2">
    <source>
        <dbReference type="SAM" id="Phobius"/>
    </source>
</evidence>
<evidence type="ECO:0000313" key="3">
    <source>
        <dbReference type="EMBL" id="CAK0828877.1"/>
    </source>
</evidence>